<dbReference type="Proteomes" id="UP000509371">
    <property type="component" value="Chromosome"/>
</dbReference>
<dbReference type="PANTHER" id="PTHR37024">
    <property type="entry name" value="TYPE VI SECRETION SYSTEM DUF2094 AND IMPA-RELATED DOMAIN PROTEIN"/>
    <property type="match status" value="1"/>
</dbReference>
<evidence type="ECO:0000313" key="4">
    <source>
        <dbReference type="Proteomes" id="UP000509371"/>
    </source>
</evidence>
<sequence length="221" mass="25387">MKNIVCIDGEYFYIEPDSSLIRNEESYCIIKDRINKRDTANVGCIDWQRIRADAESLAKEKGLDLIIASYYTVAVFKTQGFKGFANGLSLINAVLLSQATDDLKQQKLNMGLVEWVQKQITKDIKKLQPTYDTLRDLYRCERECYLLSDFIGRQQATHENGLENATVEIIEHIDRLEMRYQTMGKERSDAERFSWSNTGLVLAASLISAASTFFLMTYLSY</sequence>
<keyword evidence="1" id="KW-0472">Membrane</keyword>
<evidence type="ECO:0000259" key="2">
    <source>
        <dbReference type="Pfam" id="PF06812"/>
    </source>
</evidence>
<accession>A0A859CU07</accession>
<organism evidence="3 4">
    <name type="scientific">Marinomonas primoryensis</name>
    <dbReference type="NCBI Taxonomy" id="178399"/>
    <lineage>
        <taxon>Bacteria</taxon>
        <taxon>Pseudomonadati</taxon>
        <taxon>Pseudomonadota</taxon>
        <taxon>Gammaproteobacteria</taxon>
        <taxon>Oceanospirillales</taxon>
        <taxon>Oceanospirillaceae</taxon>
        <taxon>Marinomonas</taxon>
    </lineage>
</organism>
<keyword evidence="1" id="KW-0812">Transmembrane</keyword>
<dbReference type="KEGG" id="mpri:MP3633_1108"/>
<evidence type="ECO:0000256" key="1">
    <source>
        <dbReference type="SAM" id="Phobius"/>
    </source>
</evidence>
<dbReference type="EMBL" id="CP054301">
    <property type="protein sequence ID" value="QKK79843.1"/>
    <property type="molecule type" value="Genomic_DNA"/>
</dbReference>
<dbReference type="RefSeq" id="WP_176334763.1">
    <property type="nucleotide sequence ID" value="NZ_BAAAEF010000029.1"/>
</dbReference>
<feature type="transmembrane region" description="Helical" evidence="1">
    <location>
        <begin position="200"/>
        <end position="219"/>
    </location>
</feature>
<dbReference type="AlphaFoldDB" id="A0A859CU07"/>
<protein>
    <submittedName>
        <fullName evidence="3">Type VI secretion-related protein VasL</fullName>
    </submittedName>
</protein>
<reference evidence="3 4" key="1">
    <citation type="submission" date="2020-06" db="EMBL/GenBank/DDBJ databases">
        <authorList>
            <person name="Voronona O.L."/>
            <person name="Aksenova E.I."/>
            <person name="Kunda M.S."/>
            <person name="Semenov A.N."/>
            <person name="Ryzhova N."/>
        </authorList>
    </citation>
    <scope>NUCLEOTIDE SEQUENCE [LARGE SCALE GENOMIC DNA]</scope>
    <source>
        <strain evidence="3 4">MPKMM3633</strain>
    </source>
</reference>
<name>A0A859CU07_9GAMM</name>
<gene>
    <name evidence="3" type="ORF">MP3633_1108</name>
</gene>
<proteinExistence type="predicted"/>
<feature type="domain" description="ImpA N-terminal" evidence="2">
    <location>
        <begin position="21"/>
        <end position="95"/>
    </location>
</feature>
<dbReference type="Pfam" id="PF06812">
    <property type="entry name" value="ImpA_N"/>
    <property type="match status" value="1"/>
</dbReference>
<dbReference type="InterPro" id="IPR010657">
    <property type="entry name" value="ImpA_N"/>
</dbReference>
<dbReference type="PANTHER" id="PTHR37024:SF5">
    <property type="entry name" value="IMPA N-TERMINAL DOMAIN-CONTAINING PROTEIN"/>
    <property type="match status" value="1"/>
</dbReference>
<evidence type="ECO:0000313" key="3">
    <source>
        <dbReference type="EMBL" id="QKK79843.1"/>
    </source>
</evidence>
<keyword evidence="1" id="KW-1133">Transmembrane helix</keyword>